<organism evidence="1">
    <name type="scientific">Roseihalotalea indica</name>
    <dbReference type="NCBI Taxonomy" id="2867963"/>
    <lineage>
        <taxon>Bacteria</taxon>
        <taxon>Pseudomonadati</taxon>
        <taxon>Bacteroidota</taxon>
        <taxon>Cytophagia</taxon>
        <taxon>Cytophagales</taxon>
        <taxon>Catalimonadaceae</taxon>
        <taxon>Roseihalotalea</taxon>
    </lineage>
</organism>
<name>A0AA49GGZ1_9BACT</name>
<reference evidence="1" key="2">
    <citation type="journal article" date="2024" name="Antonie Van Leeuwenhoek">
        <title>Roseihalotalea indica gen. nov., sp. nov., a halophilic Bacteroidetes from mesopelagic Southwest Indian Ocean with higher carbohydrate metabolic potential.</title>
        <authorList>
            <person name="Chen B."/>
            <person name="Zhang M."/>
            <person name="Lin D."/>
            <person name="Ye J."/>
            <person name="Tang K."/>
        </authorList>
    </citation>
    <scope>NUCLEOTIDE SEQUENCE</scope>
    <source>
        <strain evidence="1">TK19036</strain>
    </source>
</reference>
<gene>
    <name evidence="1" type="ORF">K4G66_18665</name>
</gene>
<protein>
    <submittedName>
        <fullName evidence="1">Uncharacterized protein</fullName>
    </submittedName>
</protein>
<sequence>MRLSQTALQEILLQSSRLFHNYLPNMVAGQSTMGIVFAGKKVDYLSMGTRLAYYVKCTYCYKSFPHRLGWLLGISSFLVSSCMVYESSTLGQIKPFITSSPSTITEPSSPCRYDPQSQTYRECCHVMADGSCAHFGNPCTEASEDDSNCRYDPQSNTYRECFHVMADGSCAHFGTPCQPEGASSGTSAATPCLYDAESQSYRQCFHVMADGSCAHFGTPC</sequence>
<proteinExistence type="predicted"/>
<dbReference type="EMBL" id="CP120682">
    <property type="protein sequence ID" value="WKN34402.1"/>
    <property type="molecule type" value="Genomic_DNA"/>
</dbReference>
<reference evidence="1" key="1">
    <citation type="journal article" date="2023" name="Comput. Struct. Biotechnol. J.">
        <title>Discovery of a novel marine Bacteroidetes with a rich repertoire of carbohydrate-active enzymes.</title>
        <authorList>
            <person name="Chen B."/>
            <person name="Liu G."/>
            <person name="Chen Q."/>
            <person name="Wang H."/>
            <person name="Liu L."/>
            <person name="Tang K."/>
        </authorList>
    </citation>
    <scope>NUCLEOTIDE SEQUENCE</scope>
    <source>
        <strain evidence="1">TK19036</strain>
    </source>
</reference>
<accession>A0AA49GGZ1</accession>
<evidence type="ECO:0000313" key="1">
    <source>
        <dbReference type="EMBL" id="WKN34402.1"/>
    </source>
</evidence>
<dbReference type="AlphaFoldDB" id="A0AA49GGZ1"/>